<proteinExistence type="inferred from homology"/>
<dbReference type="Gene3D" id="2.160.10.10">
    <property type="entry name" value="Hexapeptide repeat proteins"/>
    <property type="match status" value="1"/>
</dbReference>
<evidence type="ECO:0000256" key="3">
    <source>
        <dbReference type="ARBA" id="ARBA00022737"/>
    </source>
</evidence>
<protein>
    <submittedName>
        <fullName evidence="4">Acetyltransferase-like isoleucine patch superfamily enzyme</fullName>
    </submittedName>
</protein>
<reference evidence="4 5" key="1">
    <citation type="submission" date="2020-07" db="EMBL/GenBank/DDBJ databases">
        <title>Sequencing the genomes of 1000 actinobacteria strains.</title>
        <authorList>
            <person name="Klenk H.-P."/>
        </authorList>
    </citation>
    <scope>NUCLEOTIDE SEQUENCE [LARGE SCALE GENOMIC DNA]</scope>
    <source>
        <strain evidence="4 5">DSM 18448</strain>
    </source>
</reference>
<dbReference type="InterPro" id="IPR051159">
    <property type="entry name" value="Hexapeptide_acetyltransf"/>
</dbReference>
<dbReference type="CDD" id="cd04647">
    <property type="entry name" value="LbH_MAT_like"/>
    <property type="match status" value="1"/>
</dbReference>
<dbReference type="InterPro" id="IPR018357">
    <property type="entry name" value="Hexapep_transf_CS"/>
</dbReference>
<dbReference type="SUPFAM" id="SSF51161">
    <property type="entry name" value="Trimeric LpxA-like enzymes"/>
    <property type="match status" value="1"/>
</dbReference>
<evidence type="ECO:0000313" key="5">
    <source>
        <dbReference type="Proteomes" id="UP000579605"/>
    </source>
</evidence>
<evidence type="ECO:0000256" key="1">
    <source>
        <dbReference type="ARBA" id="ARBA00007274"/>
    </source>
</evidence>
<dbReference type="GO" id="GO:0008374">
    <property type="term" value="F:O-acyltransferase activity"/>
    <property type="evidence" value="ECO:0007669"/>
    <property type="project" value="TreeGrafter"/>
</dbReference>
<dbReference type="PANTHER" id="PTHR23416">
    <property type="entry name" value="SIALIC ACID SYNTHASE-RELATED"/>
    <property type="match status" value="1"/>
</dbReference>
<dbReference type="AlphaFoldDB" id="A0A852Z518"/>
<sequence>MTDGGVPVPETHPETHAETYYDFGSPWSFHRDATEPERKAQQEWQNELAGRGDVEFGPDVFVSARAHVYPERLRMGAKSYIGGHAVVKVDVLEMGAECTLNPYSVVRGQVRMGDQVRIGAHTSLLGFNHSTAPDRPVCKQPTTSRGITIGNDVWIGSHVVVLDGVHVGDHAVLGAGAVVTKDVPAWAIVGGNPARQIRDRRQTGRAGGDLATRLTAFADRAREQAEAVLARCWRPAPDAGDDAGEGVVHGGRFLDRPGAVPTVRAWCDAVEIADLLLGTTPPHLPGEEIAAHLRGRQDAGTGLVPEYATPGQPHEQPSLDNGASYHILSVGYALELLGTSFPQPIRAVSDLPGPELVARLAALPWDTRGWSAGSWVDGVGTALHRNLVDFGVTGPAEPLFGWLLTNADPFTGMWSAPDPNGRWLQPVNGFYRLTRGTYAQFGLPLPYPEQALDTVLTHSRDAAYFADDRGNACNVLDVIHPLWLVGKQTRLRRNEGEQWARWQLERALTRWRDGAGFSFALEDDRGPDRDRTPGLQGTEMWLAVIWLLADYLGESGALGYRPRGVHRPEPASSLRGVTAATAAAGVTAPRAGA</sequence>
<dbReference type="InterPro" id="IPR001451">
    <property type="entry name" value="Hexapep"/>
</dbReference>
<dbReference type="Proteomes" id="UP000579605">
    <property type="component" value="Unassembled WGS sequence"/>
</dbReference>
<accession>A0A852Z518</accession>
<evidence type="ECO:0000256" key="2">
    <source>
        <dbReference type="ARBA" id="ARBA00022679"/>
    </source>
</evidence>
<dbReference type="EMBL" id="JACBZH010000001">
    <property type="protein sequence ID" value="NYH87931.1"/>
    <property type="molecule type" value="Genomic_DNA"/>
</dbReference>
<dbReference type="InterPro" id="IPR011004">
    <property type="entry name" value="Trimer_LpxA-like_sf"/>
</dbReference>
<gene>
    <name evidence="4" type="ORF">F4554_000569</name>
</gene>
<dbReference type="PROSITE" id="PS00101">
    <property type="entry name" value="HEXAPEP_TRANSFERASES"/>
    <property type="match status" value="1"/>
</dbReference>
<organism evidence="4 5">
    <name type="scientific">Actinopolymorpha rutila</name>
    <dbReference type="NCBI Taxonomy" id="446787"/>
    <lineage>
        <taxon>Bacteria</taxon>
        <taxon>Bacillati</taxon>
        <taxon>Actinomycetota</taxon>
        <taxon>Actinomycetes</taxon>
        <taxon>Propionibacteriales</taxon>
        <taxon>Actinopolymorphaceae</taxon>
        <taxon>Actinopolymorpha</taxon>
    </lineage>
</organism>
<dbReference type="GO" id="GO:0005829">
    <property type="term" value="C:cytosol"/>
    <property type="evidence" value="ECO:0007669"/>
    <property type="project" value="TreeGrafter"/>
</dbReference>
<keyword evidence="3" id="KW-0677">Repeat</keyword>
<comment type="similarity">
    <text evidence="1">Belongs to the transferase hexapeptide repeat family.</text>
</comment>
<keyword evidence="5" id="KW-1185">Reference proteome</keyword>
<dbReference type="PANTHER" id="PTHR23416:SF23">
    <property type="entry name" value="ACETYLTRANSFERASE C18B11.09C-RELATED"/>
    <property type="match status" value="1"/>
</dbReference>
<name>A0A852Z518_9ACTN</name>
<dbReference type="Pfam" id="PF00132">
    <property type="entry name" value="Hexapep"/>
    <property type="match status" value="1"/>
</dbReference>
<comment type="caution">
    <text evidence="4">The sequence shown here is derived from an EMBL/GenBank/DDBJ whole genome shotgun (WGS) entry which is preliminary data.</text>
</comment>
<evidence type="ECO:0000313" key="4">
    <source>
        <dbReference type="EMBL" id="NYH87931.1"/>
    </source>
</evidence>
<keyword evidence="2 4" id="KW-0808">Transferase</keyword>